<protein>
    <recommendedName>
        <fullName evidence="4">Mitochondrial export protein Som1</fullName>
    </recommendedName>
</protein>
<dbReference type="EMBL" id="CAIJEN010000014">
    <property type="protein sequence ID" value="CAD0094215.1"/>
    <property type="molecule type" value="Genomic_DNA"/>
</dbReference>
<gene>
    <name evidence="2" type="ORF">AWRI4619_LOCUS8313</name>
</gene>
<organism evidence="2 3">
    <name type="scientific">Aureobasidium vineae</name>
    <dbReference type="NCBI Taxonomy" id="2773715"/>
    <lineage>
        <taxon>Eukaryota</taxon>
        <taxon>Fungi</taxon>
        <taxon>Dikarya</taxon>
        <taxon>Ascomycota</taxon>
        <taxon>Pezizomycotina</taxon>
        <taxon>Dothideomycetes</taxon>
        <taxon>Dothideomycetidae</taxon>
        <taxon>Dothideales</taxon>
        <taxon>Saccotheciaceae</taxon>
        <taxon>Aureobasidium</taxon>
    </lineage>
</organism>
<dbReference type="InterPro" id="IPR024645">
    <property type="entry name" value="Mitochondr_Som1"/>
</dbReference>
<feature type="region of interest" description="Disordered" evidence="1">
    <location>
        <begin position="1"/>
        <end position="31"/>
    </location>
</feature>
<name>A0A9N8JWC5_9PEZI</name>
<evidence type="ECO:0000313" key="2">
    <source>
        <dbReference type="EMBL" id="CAD0094215.1"/>
    </source>
</evidence>
<sequence>MAPAMTPFHPASLETAIKSLPTGKTRKPSNQQNLEQCKLMEIMQFDCNVVQHKKHKNGMVVCEPIQRVFRRCKDGLMVETTAWEMDV</sequence>
<dbReference type="AlphaFoldDB" id="A0A9N8JWC5"/>
<evidence type="ECO:0008006" key="4">
    <source>
        <dbReference type="Google" id="ProtNLM"/>
    </source>
</evidence>
<proteinExistence type="predicted"/>
<dbReference type="Proteomes" id="UP000716446">
    <property type="component" value="Unassembled WGS sequence"/>
</dbReference>
<dbReference type="GO" id="GO:0042720">
    <property type="term" value="C:mitochondrial inner membrane peptidase complex"/>
    <property type="evidence" value="ECO:0007669"/>
    <property type="project" value="InterPro"/>
</dbReference>
<comment type="caution">
    <text evidence="2">The sequence shown here is derived from an EMBL/GenBank/DDBJ whole genome shotgun (WGS) entry which is preliminary data.</text>
</comment>
<dbReference type="Pfam" id="PF11093">
    <property type="entry name" value="Mitochondr_Som1"/>
    <property type="match status" value="1"/>
</dbReference>
<reference evidence="2" key="1">
    <citation type="submission" date="2020-06" db="EMBL/GenBank/DDBJ databases">
        <authorList>
            <person name="Onetto C."/>
        </authorList>
    </citation>
    <scope>NUCLEOTIDE SEQUENCE</scope>
</reference>
<keyword evidence="3" id="KW-1185">Reference proteome</keyword>
<evidence type="ECO:0000313" key="3">
    <source>
        <dbReference type="Proteomes" id="UP000716446"/>
    </source>
</evidence>
<accession>A0A9N8JWC5</accession>
<evidence type="ECO:0000256" key="1">
    <source>
        <dbReference type="SAM" id="MobiDB-lite"/>
    </source>
</evidence>